<organism evidence="2 3">
    <name type="scientific">Dictyostelium firmibasis</name>
    <dbReference type="NCBI Taxonomy" id="79012"/>
    <lineage>
        <taxon>Eukaryota</taxon>
        <taxon>Amoebozoa</taxon>
        <taxon>Evosea</taxon>
        <taxon>Eumycetozoa</taxon>
        <taxon>Dictyostelia</taxon>
        <taxon>Dictyosteliales</taxon>
        <taxon>Dictyosteliaceae</taxon>
        <taxon>Dictyostelium</taxon>
    </lineage>
</organism>
<feature type="chain" id="PRO_5042987277" evidence="1">
    <location>
        <begin position="22"/>
        <end position="209"/>
    </location>
</feature>
<dbReference type="Proteomes" id="UP001344447">
    <property type="component" value="Unassembled WGS sequence"/>
</dbReference>
<evidence type="ECO:0000313" key="3">
    <source>
        <dbReference type="Proteomes" id="UP001344447"/>
    </source>
</evidence>
<evidence type="ECO:0000313" key="2">
    <source>
        <dbReference type="EMBL" id="KAK5577982.1"/>
    </source>
</evidence>
<keyword evidence="1" id="KW-0732">Signal</keyword>
<gene>
    <name evidence="2" type="ORF">RB653_002930</name>
</gene>
<dbReference type="PANTHER" id="PTHR33714:SF1">
    <property type="entry name" value="TRANSMEMBRANE PROTEIN"/>
    <property type="match status" value="1"/>
</dbReference>
<reference evidence="2 3" key="1">
    <citation type="submission" date="2023-11" db="EMBL/GenBank/DDBJ databases">
        <title>Dfirmibasis_genome.</title>
        <authorList>
            <person name="Edelbroek B."/>
            <person name="Kjellin J."/>
            <person name="Jerlstrom-Hultqvist J."/>
            <person name="Soderbom F."/>
        </authorList>
    </citation>
    <scope>NUCLEOTIDE SEQUENCE [LARGE SCALE GENOMIC DNA]</scope>
    <source>
        <strain evidence="2 3">TNS-C-14</strain>
    </source>
</reference>
<dbReference type="PANTHER" id="PTHR33714">
    <property type="entry name" value="COUNTING FACTOR-ASSOCIATED PROTEIN A-RELATED"/>
    <property type="match status" value="1"/>
</dbReference>
<comment type="caution">
    <text evidence="2">The sequence shown here is derived from an EMBL/GenBank/DDBJ whole genome shotgun (WGS) entry which is preliminary data.</text>
</comment>
<sequence>MEKNLFKLFIVSIIFINIVKSGYVSIQYFNDYQCNQVNNINYYLENVCVESVIIKCNSDKSIVEYSVYENCLGNQEPLGTKYIPTNTSCSVNNALYSCIDELPNLSPTNNENNYVTTVVFNGSDCYNYNTNNIQYVQQIPTNQCDYDGAFGSIITCTPTKFIKQRYEGSNFCVNPPTNNYTYTLPINDCSFNGFNVVQFCNSPSSSSSS</sequence>
<dbReference type="InterPro" id="IPR021837">
    <property type="entry name" value="CfaA/B/C"/>
</dbReference>
<dbReference type="Pfam" id="PF11912">
    <property type="entry name" value="CfaA_B_C"/>
    <property type="match status" value="1"/>
</dbReference>
<evidence type="ECO:0000256" key="1">
    <source>
        <dbReference type="SAM" id="SignalP"/>
    </source>
</evidence>
<dbReference type="EMBL" id="JAVFKY010000004">
    <property type="protein sequence ID" value="KAK5577982.1"/>
    <property type="molecule type" value="Genomic_DNA"/>
</dbReference>
<proteinExistence type="predicted"/>
<name>A0AAN7TPP2_9MYCE</name>
<protein>
    <submittedName>
        <fullName evidence="2">Uncharacterized protein</fullName>
    </submittedName>
</protein>
<dbReference type="AlphaFoldDB" id="A0AAN7TPP2"/>
<accession>A0AAN7TPP2</accession>
<feature type="signal peptide" evidence="1">
    <location>
        <begin position="1"/>
        <end position="21"/>
    </location>
</feature>
<keyword evidence="3" id="KW-1185">Reference proteome</keyword>